<dbReference type="InterPro" id="IPR003779">
    <property type="entry name" value="CMD-like"/>
</dbReference>
<dbReference type="eggNOG" id="ENOG502SAR1">
    <property type="taxonomic scope" value="Eukaryota"/>
</dbReference>
<gene>
    <name evidence="2" type="ORF">UMAG_12012</name>
</gene>
<dbReference type="Pfam" id="PF02627">
    <property type="entry name" value="CMD"/>
    <property type="match status" value="1"/>
</dbReference>
<dbReference type="SUPFAM" id="SSF69118">
    <property type="entry name" value="AhpD-like"/>
    <property type="match status" value="1"/>
</dbReference>
<dbReference type="VEuPathDB" id="FungiDB:UMAG_12012"/>
<dbReference type="RefSeq" id="XP_011391389.1">
    <property type="nucleotide sequence ID" value="XM_011393087.1"/>
</dbReference>
<protein>
    <recommendedName>
        <fullName evidence="1">Carboxymuconolactone decarboxylase-like domain-containing protein</fullName>
    </recommendedName>
</protein>
<dbReference type="InterPro" id="IPR052999">
    <property type="entry name" value="PTS1_Protein"/>
</dbReference>
<dbReference type="Gene3D" id="1.20.1290.10">
    <property type="entry name" value="AhpD-like"/>
    <property type="match status" value="1"/>
</dbReference>
<name>A0A0D1DS62_MYCMD</name>
<dbReference type="InterPro" id="IPR029032">
    <property type="entry name" value="AhpD-like"/>
</dbReference>
<dbReference type="OrthoDB" id="5537330at2759"/>
<evidence type="ECO:0000313" key="3">
    <source>
        <dbReference type="Proteomes" id="UP000000561"/>
    </source>
</evidence>
<proteinExistence type="predicted"/>
<feature type="domain" description="Carboxymuconolactone decarboxylase-like" evidence="1">
    <location>
        <begin position="183"/>
        <end position="240"/>
    </location>
</feature>
<dbReference type="GeneID" id="23567803"/>
<dbReference type="PANTHER" id="PTHR28180:SF5">
    <property type="entry name" value="DNA POLYMERASE ALPHA SUBUNIT B"/>
    <property type="match status" value="1"/>
</dbReference>
<sequence length="266" mass="29597">MTTDARVAAEPEVPALLTLDELKSLQSQLSACIRECTEAWLVVLASAVVSCNSGPESIVDLYSLALVEATTNLQVGDESKSKSQRIQQVIQETLVKGSVIFGIPPALDTVFVLLDHLRNTSPSHLLDCSHFVRHARVQDPIGSLTTPAEQALRRVYRHNLDQILDEKMSHNMPDLKFLTLEINYGFNLGEQKVLDWRCTELLVLAALVARNCRAEVLWHMRGALRAGWSSDDVNSVINVAKRVARRMGCRTEKVPTLQEVKEDSND</sequence>
<keyword evidence="3" id="KW-1185">Reference proteome</keyword>
<dbReference type="AlphaFoldDB" id="A0A0D1DS62"/>
<evidence type="ECO:0000259" key="1">
    <source>
        <dbReference type="Pfam" id="PF02627"/>
    </source>
</evidence>
<evidence type="ECO:0000313" key="2">
    <source>
        <dbReference type="EMBL" id="KIS67114.1"/>
    </source>
</evidence>
<dbReference type="PANTHER" id="PTHR28180">
    <property type="entry name" value="CONSERVED MITOCHONDRIAL PROTEIN-RELATED"/>
    <property type="match status" value="1"/>
</dbReference>
<dbReference type="KEGG" id="uma:UMAG_12012"/>
<dbReference type="EMBL" id="CM003154">
    <property type="protein sequence ID" value="KIS67114.1"/>
    <property type="molecule type" value="Genomic_DNA"/>
</dbReference>
<dbReference type="InParanoid" id="A0A0D1DS62"/>
<organism evidence="2 3">
    <name type="scientific">Mycosarcoma maydis</name>
    <name type="common">Corn smut fungus</name>
    <name type="synonym">Ustilago maydis</name>
    <dbReference type="NCBI Taxonomy" id="5270"/>
    <lineage>
        <taxon>Eukaryota</taxon>
        <taxon>Fungi</taxon>
        <taxon>Dikarya</taxon>
        <taxon>Basidiomycota</taxon>
        <taxon>Ustilaginomycotina</taxon>
        <taxon>Ustilaginomycetes</taxon>
        <taxon>Ustilaginales</taxon>
        <taxon>Ustilaginaceae</taxon>
        <taxon>Mycosarcoma</taxon>
    </lineage>
</organism>
<dbReference type="GO" id="GO:0051920">
    <property type="term" value="F:peroxiredoxin activity"/>
    <property type="evidence" value="ECO:0007669"/>
    <property type="project" value="InterPro"/>
</dbReference>
<accession>A0A0D1DS62</accession>
<reference evidence="2 3" key="1">
    <citation type="journal article" date="2006" name="Nature">
        <title>Insights from the genome of the biotrophic fungal plant pathogen Ustilago maydis.</title>
        <authorList>
            <person name="Kamper J."/>
            <person name="Kahmann R."/>
            <person name="Bolker M."/>
            <person name="Ma L.J."/>
            <person name="Brefort T."/>
            <person name="Saville B.J."/>
            <person name="Banuett F."/>
            <person name="Kronstad J.W."/>
            <person name="Gold S.E."/>
            <person name="Muller O."/>
            <person name="Perlin M.H."/>
            <person name="Wosten H.A."/>
            <person name="de Vries R."/>
            <person name="Ruiz-Herrera J."/>
            <person name="Reynaga-Pena C.G."/>
            <person name="Snetselaar K."/>
            <person name="McCann M."/>
            <person name="Perez-Martin J."/>
            <person name="Feldbrugge M."/>
            <person name="Basse C.W."/>
            <person name="Steinberg G."/>
            <person name="Ibeas J.I."/>
            <person name="Holloman W."/>
            <person name="Guzman P."/>
            <person name="Farman M."/>
            <person name="Stajich J.E."/>
            <person name="Sentandreu R."/>
            <person name="Gonzalez-Prieto J.M."/>
            <person name="Kennell J.C."/>
            <person name="Molina L."/>
            <person name="Schirawski J."/>
            <person name="Mendoza-Mendoza A."/>
            <person name="Greilinger D."/>
            <person name="Munch K."/>
            <person name="Rossel N."/>
            <person name="Scherer M."/>
            <person name="Vranes M."/>
            <person name="Ladendorf O."/>
            <person name="Vincon V."/>
            <person name="Fuchs U."/>
            <person name="Sandrock B."/>
            <person name="Meng S."/>
            <person name="Ho E.C."/>
            <person name="Cahill M.J."/>
            <person name="Boyce K.J."/>
            <person name="Klose J."/>
            <person name="Klosterman S.J."/>
            <person name="Deelstra H.J."/>
            <person name="Ortiz-Castellanos L."/>
            <person name="Li W."/>
            <person name="Sanchez-Alonso P."/>
            <person name="Schreier P.H."/>
            <person name="Hauser-Hahn I."/>
            <person name="Vaupel M."/>
            <person name="Koopmann E."/>
            <person name="Friedrich G."/>
            <person name="Voss H."/>
            <person name="Schluter T."/>
            <person name="Margolis J."/>
            <person name="Platt D."/>
            <person name="Swimmer C."/>
            <person name="Gnirke A."/>
            <person name="Chen F."/>
            <person name="Vysotskaia V."/>
            <person name="Mannhaupt G."/>
            <person name="Guldener U."/>
            <person name="Munsterkotter M."/>
            <person name="Haase D."/>
            <person name="Oesterheld M."/>
            <person name="Mewes H.W."/>
            <person name="Mauceli E.W."/>
            <person name="DeCaprio D."/>
            <person name="Wade C.M."/>
            <person name="Butler J."/>
            <person name="Young S."/>
            <person name="Jaffe D.B."/>
            <person name="Calvo S."/>
            <person name="Nusbaum C."/>
            <person name="Galagan J."/>
            <person name="Birren B.W."/>
        </authorList>
    </citation>
    <scope>NUCLEOTIDE SEQUENCE [LARGE SCALE GENOMIC DNA]</scope>
    <source>
        <strain evidence="3">DSM 14603 / FGSC 9021 / UM521</strain>
    </source>
</reference>
<dbReference type="Proteomes" id="UP000000561">
    <property type="component" value="Chromosome 15"/>
</dbReference>